<evidence type="ECO:0000256" key="1">
    <source>
        <dbReference type="SAM" id="SignalP"/>
    </source>
</evidence>
<gene>
    <name evidence="2" type="ORF">PPACK8108_LOCUS25753</name>
</gene>
<feature type="signal peptide" evidence="1">
    <location>
        <begin position="1"/>
        <end position="20"/>
    </location>
</feature>
<evidence type="ECO:0000313" key="3">
    <source>
        <dbReference type="Proteomes" id="UP001153365"/>
    </source>
</evidence>
<keyword evidence="1" id="KW-0732">Signal</keyword>
<feature type="chain" id="PRO_5043516188" evidence="1">
    <location>
        <begin position="21"/>
        <end position="724"/>
    </location>
</feature>
<dbReference type="AlphaFoldDB" id="A0AAV0BXW8"/>
<reference evidence="2" key="1">
    <citation type="submission" date="2022-06" db="EMBL/GenBank/DDBJ databases">
        <authorList>
            <consortium name="SYNGENTA / RWTH Aachen University"/>
        </authorList>
    </citation>
    <scope>NUCLEOTIDE SEQUENCE</scope>
</reference>
<dbReference type="Proteomes" id="UP001153365">
    <property type="component" value="Unassembled WGS sequence"/>
</dbReference>
<organism evidence="2 3">
    <name type="scientific">Phakopsora pachyrhizi</name>
    <name type="common">Asian soybean rust disease fungus</name>
    <dbReference type="NCBI Taxonomy" id="170000"/>
    <lineage>
        <taxon>Eukaryota</taxon>
        <taxon>Fungi</taxon>
        <taxon>Dikarya</taxon>
        <taxon>Basidiomycota</taxon>
        <taxon>Pucciniomycotina</taxon>
        <taxon>Pucciniomycetes</taxon>
        <taxon>Pucciniales</taxon>
        <taxon>Phakopsoraceae</taxon>
        <taxon>Phakopsora</taxon>
    </lineage>
</organism>
<accession>A0AAV0BXW8</accession>
<dbReference type="EMBL" id="CALTRL010006293">
    <property type="protein sequence ID" value="CAH7690408.1"/>
    <property type="molecule type" value="Genomic_DNA"/>
</dbReference>
<name>A0AAV0BXW8_PHAPC</name>
<protein>
    <submittedName>
        <fullName evidence="2">Expressed protein</fullName>
    </submittedName>
</protein>
<keyword evidence="3" id="KW-1185">Reference proteome</keyword>
<comment type="caution">
    <text evidence="2">The sequence shown here is derived from an EMBL/GenBank/DDBJ whole genome shotgun (WGS) entry which is preliminary data.</text>
</comment>
<sequence>MANLTLSALLCISFVINTSAYIEDIISPFFKVKEGGRSELLTIGHNKNPTFFSADTPLEPQNSQVGTSSNDASISTDTHKLMDNNILGTSENWYPLHFQSGSSVFQNDKFADDTRLPHYSYVSSTSLETSARKQSDYLTNEKTAISGLISGKTNDITHFVNNNFNKPQDTFSNLQVNNDFLFPGDSFQSQNNLEHHKKNNNNVDLYHLPSNFAPNNPRSYQPEVESFIYPWKMSEPNLQLNNLNPAHIEEYQPLHPVYHYHKGLKADNNSNGNIFGHYFYNNLEKSKIHNQQQFTNVKSEIQISDYFNDLSGLPSQLYAMRTQTPQVSLDTKLAFLSDGSWQNGFYQKVAQFQHMKGQKEIPASKKIVPRKKIIKTSTGVNKKNTSRYKKYKTLPIVSSDVLAEEVIRAKGVQLNNIEEHNFKNNLLKVMWSNNGSPLNIDFFERVEDRIQKIKAEEVKEAVSHMFFEIRKFMEIKQSENFFLKPEDLVNFFPIIYSQKNGNIEELSFKNYYSDVNNYSYTRFEMLTYLIRNSSSNGIYNNFFSQDYYTGTEKLLKTTVRQEKKITRIRDKTLKKRKNYILSIRKRLFLITNVINKVLIYKDHEFNFYQKQTEALEIFDEVFQKVDLFHIRSRNRNTDKKMPISSVTTESADYLGWQLTIDLSRGFTSLRYEAGHLMLILRFWFFKSHSSIYKATEFLSIEIGFWCFWKNFIYSVMELDTGTWF</sequence>
<evidence type="ECO:0000313" key="2">
    <source>
        <dbReference type="EMBL" id="CAH7690408.1"/>
    </source>
</evidence>
<proteinExistence type="predicted"/>